<reference evidence="1" key="1">
    <citation type="journal article" date="2009" name="PLoS Genet.">
        <title>Sequencing, mapping, and analysis of 27,455 maize full-length cDNAs.</title>
        <authorList>
            <person name="Soderlund C."/>
            <person name="Descour A."/>
            <person name="Kudrna D."/>
            <person name="Bomhoff M."/>
            <person name="Boyd L."/>
            <person name="Currie J."/>
            <person name="Angelova A."/>
            <person name="Collura K."/>
            <person name="Wissotski M."/>
            <person name="Ashley E."/>
            <person name="Morrow D."/>
            <person name="Fernandes J."/>
            <person name="Walbot V."/>
            <person name="Yu Y."/>
        </authorList>
    </citation>
    <scope>NUCLEOTIDE SEQUENCE</scope>
    <source>
        <strain evidence="1">B73</strain>
    </source>
</reference>
<sequence>MSYKSAHAQHDANTSTATHTESGYTIALFDQSVLASTYKTTLSIALRSSMSRLQVAEPAQRFLQVRNRAVVVDEAHEPELVTVHRHQLDELLRGLGLVGRRARRPQPLKRNRHLRRRQLDFAAHGSARGWGL</sequence>
<proteinExistence type="evidence at transcript level"/>
<organism evidence="1">
    <name type="scientific">Zea mays</name>
    <name type="common">Maize</name>
    <dbReference type="NCBI Taxonomy" id="4577"/>
    <lineage>
        <taxon>Eukaryota</taxon>
        <taxon>Viridiplantae</taxon>
        <taxon>Streptophyta</taxon>
        <taxon>Embryophyta</taxon>
        <taxon>Tracheophyta</taxon>
        <taxon>Spermatophyta</taxon>
        <taxon>Magnoliopsida</taxon>
        <taxon>Liliopsida</taxon>
        <taxon>Poales</taxon>
        <taxon>Poaceae</taxon>
        <taxon>PACMAD clade</taxon>
        <taxon>Panicoideae</taxon>
        <taxon>Andropogonodae</taxon>
        <taxon>Andropogoneae</taxon>
        <taxon>Tripsacinae</taxon>
        <taxon>Zea</taxon>
    </lineage>
</organism>
<evidence type="ECO:0000313" key="1">
    <source>
        <dbReference type="EMBL" id="ACN35071.1"/>
    </source>
</evidence>
<dbReference type="AlphaFoldDB" id="C0PIQ5"/>
<dbReference type="EMBL" id="BT068174">
    <property type="protein sequence ID" value="ACN35071.1"/>
    <property type="molecule type" value="mRNA"/>
</dbReference>
<reference evidence="1" key="2">
    <citation type="submission" date="2012-06" db="EMBL/GenBank/DDBJ databases">
        <authorList>
            <person name="Yu Y."/>
            <person name="Currie J."/>
            <person name="Lomeli R."/>
            <person name="Angelova A."/>
            <person name="Collura K."/>
            <person name="Wissotski M."/>
            <person name="Campos D."/>
            <person name="Kudrna D."/>
            <person name="Golser W."/>
            <person name="Ashely E."/>
            <person name="Descour A."/>
            <person name="Fernandes J."/>
            <person name="Soderlund C."/>
            <person name="Walbot V."/>
        </authorList>
    </citation>
    <scope>NUCLEOTIDE SEQUENCE</scope>
    <source>
        <strain evidence="1">B73</strain>
    </source>
</reference>
<name>C0PIQ5_MAIZE</name>
<accession>C0PIQ5</accession>
<protein>
    <submittedName>
        <fullName evidence="1">Uncharacterized protein</fullName>
    </submittedName>
</protein>